<feature type="domain" description="YjeF N-terminal" evidence="17">
    <location>
        <begin position="23"/>
        <end position="264"/>
    </location>
</feature>
<dbReference type="InterPro" id="IPR000631">
    <property type="entry name" value="CARKD"/>
</dbReference>
<dbReference type="Pfam" id="PF01256">
    <property type="entry name" value="Carb_kinase"/>
    <property type="match status" value="1"/>
</dbReference>
<evidence type="ECO:0000256" key="7">
    <source>
        <dbReference type="ARBA" id="ARBA00022840"/>
    </source>
</evidence>
<evidence type="ECO:0000256" key="1">
    <source>
        <dbReference type="ARBA" id="ARBA00001958"/>
    </source>
</evidence>
<gene>
    <name evidence="18" type="ORF">BMON_0761</name>
</gene>
<keyword evidence="7" id="KW-0067">ATP-binding</keyword>
<evidence type="ECO:0000313" key="18">
    <source>
        <dbReference type="EMBL" id="KFI76855.1"/>
    </source>
</evidence>
<dbReference type="EC" id="4.2.1.136" evidence="4"/>
<feature type="region of interest" description="Disordered" evidence="15">
    <location>
        <begin position="385"/>
        <end position="424"/>
    </location>
</feature>
<keyword evidence="8" id="KW-0521">NADP</keyword>
<dbReference type="eggNOG" id="COG0063">
    <property type="taxonomic scope" value="Bacteria"/>
</dbReference>
<evidence type="ECO:0000256" key="11">
    <source>
        <dbReference type="ARBA" id="ARBA00025153"/>
    </source>
</evidence>
<dbReference type="PANTHER" id="PTHR12592">
    <property type="entry name" value="ATP-DEPENDENT (S)-NAD(P)H-HYDRATE DEHYDRATASE FAMILY MEMBER"/>
    <property type="match status" value="1"/>
</dbReference>
<comment type="cofactor">
    <cofactor evidence="1">
        <name>K(+)</name>
        <dbReference type="ChEBI" id="CHEBI:29103"/>
    </cofactor>
</comment>
<dbReference type="InterPro" id="IPR036652">
    <property type="entry name" value="YjeF_N_dom_sf"/>
</dbReference>
<dbReference type="Gene3D" id="3.40.50.10260">
    <property type="entry name" value="YjeF N-terminal domain"/>
    <property type="match status" value="1"/>
</dbReference>
<dbReference type="AlphaFoldDB" id="A0A087C0Q5"/>
<reference evidence="18 19" key="1">
    <citation type="submission" date="2014-03" db="EMBL/GenBank/DDBJ databases">
        <title>Genomics of Bifidobacteria.</title>
        <authorList>
            <person name="Ventura M."/>
            <person name="Milani C."/>
            <person name="Lugli G.A."/>
        </authorList>
    </citation>
    <scope>NUCLEOTIDE SEQUENCE [LARGE SCALE GENOMIC DNA]</scope>
    <source>
        <strain evidence="18 19">DSM 21395</strain>
    </source>
</reference>
<evidence type="ECO:0000256" key="6">
    <source>
        <dbReference type="ARBA" id="ARBA00022741"/>
    </source>
</evidence>
<evidence type="ECO:0000256" key="3">
    <source>
        <dbReference type="ARBA" id="ARBA00009524"/>
    </source>
</evidence>
<dbReference type="GeneID" id="93094307"/>
<dbReference type="GO" id="GO:0110051">
    <property type="term" value="P:metabolite repair"/>
    <property type="evidence" value="ECO:0007669"/>
    <property type="project" value="TreeGrafter"/>
</dbReference>
<protein>
    <recommendedName>
        <fullName evidence="5">Bifunctional NAD(P)H-hydrate repair enzyme Nnr</fullName>
        <ecNumber evidence="4">4.2.1.136</ecNumber>
    </recommendedName>
    <alternativeName>
        <fullName evidence="12">Nicotinamide nucleotide repair protein</fullName>
    </alternativeName>
</protein>
<dbReference type="STRING" id="1437603.GCA_000771525_01186"/>
<comment type="caution">
    <text evidence="18">The sequence shown here is derived from an EMBL/GenBank/DDBJ whole genome shotgun (WGS) entry which is preliminary data.</text>
</comment>
<dbReference type="Proteomes" id="UP000029082">
    <property type="component" value="Unassembled WGS sequence"/>
</dbReference>
<keyword evidence="6" id="KW-0547">Nucleotide-binding</keyword>
<evidence type="ECO:0000256" key="2">
    <source>
        <dbReference type="ARBA" id="ARBA00006001"/>
    </source>
</evidence>
<dbReference type="GO" id="GO:0005524">
    <property type="term" value="F:ATP binding"/>
    <property type="evidence" value="ECO:0007669"/>
    <property type="project" value="UniProtKB-KW"/>
</dbReference>
<dbReference type="SUPFAM" id="SSF53613">
    <property type="entry name" value="Ribokinase-like"/>
    <property type="match status" value="1"/>
</dbReference>
<dbReference type="PROSITE" id="PS51383">
    <property type="entry name" value="YJEF_C_3"/>
    <property type="match status" value="1"/>
</dbReference>
<dbReference type="CDD" id="cd01171">
    <property type="entry name" value="YXKO-related"/>
    <property type="match status" value="1"/>
</dbReference>
<dbReference type="PROSITE" id="PS01050">
    <property type="entry name" value="YJEF_C_2"/>
    <property type="match status" value="1"/>
</dbReference>
<dbReference type="Pfam" id="PF03853">
    <property type="entry name" value="YjeF_N"/>
    <property type="match status" value="1"/>
</dbReference>
<dbReference type="eggNOG" id="COG0062">
    <property type="taxonomic scope" value="Bacteria"/>
</dbReference>
<dbReference type="GO" id="GO:0052855">
    <property type="term" value="F:ADP-dependent NAD(P)H-hydrate dehydratase activity"/>
    <property type="evidence" value="ECO:0007669"/>
    <property type="project" value="UniProtKB-EC"/>
</dbReference>
<dbReference type="GO" id="GO:0052856">
    <property type="term" value="F:NAD(P)HX epimerase activity"/>
    <property type="evidence" value="ECO:0007669"/>
    <property type="project" value="TreeGrafter"/>
</dbReference>
<comment type="similarity">
    <text evidence="2">In the N-terminal section; belongs to the NnrE/AIBP family.</text>
</comment>
<evidence type="ECO:0000256" key="9">
    <source>
        <dbReference type="ARBA" id="ARBA00023027"/>
    </source>
</evidence>
<sequence>MIHHGDSVRRRALRHAAFDVATVRAMEAPLLRSGVPLMSMAAAAAARVVLALLDDMDVDTHEAGVVLLAGAGDNGGDGLLAGARLLGEGVAVTAVTVGRSAHAAAFSSFVRAGGSVLVLDQASTIPGCASGFGAGEAGERLHTAIGLAQDADVLIDAMTGIGVSGALRGIPAALAKALGRDGGVPDRPAMGDAAHDDDDAPLVVAMDTPSGIGVDDGTLPGPYIPADMTVMCGALKPCAMLPPAAYACGTVYLADFGFDLHGHDPAVRAMDGALAARSLRLPRLQDAKYSRGVTGLITGSTRYPGAGVLTTDAAAHANIGMVRYMGPSRVQDMVLTRVPEAVLGKGRVESWVVGSGVPSAQDPQAHADTQREIITALLAHYDVGEYSTDDPRDADPNDDDADDAGLHDEVPGGDAEDGDAPFANGSAGYAMPPICVDAGALDILPSRVPPQVVITPHAGELAALLSLRGEALSAADVLADPWSWAKRAHEITGATVVLKGAITLVVGDHEDGGVVTLVSGAAPAWLGTAGAGDVLAGTMGALLAQQDGELQEDADACVEAAAAACYIHGRAAALASGSGQRGWSEPTIVRIPVPAPAMNAALSDAGLGVGAVDIDDLSDDDAVDAVGSDMDDDLGMDEVPVGHPIVAHDLIAALPRVVSGLLG</sequence>
<comment type="function">
    <text evidence="11">Bifunctional enzyme that catalyzes the epimerization of the S- and R-forms of NAD(P)HX and the dehydration of the S-form of NAD(P)HX at the expense of ADP, which is converted to AMP. This allows the repair of both epimers of NAD(P)HX, a damaged form of NAD(P)H that is a result of enzymatic or heat-dependent hydration.</text>
</comment>
<comment type="catalytic activity">
    <reaction evidence="14">
        <text>(6S)-NADPHX + ADP = AMP + phosphate + NADPH + H(+)</text>
        <dbReference type="Rhea" id="RHEA:32235"/>
        <dbReference type="ChEBI" id="CHEBI:15378"/>
        <dbReference type="ChEBI" id="CHEBI:43474"/>
        <dbReference type="ChEBI" id="CHEBI:57783"/>
        <dbReference type="ChEBI" id="CHEBI:64076"/>
        <dbReference type="ChEBI" id="CHEBI:456215"/>
        <dbReference type="ChEBI" id="CHEBI:456216"/>
        <dbReference type="EC" id="4.2.1.136"/>
    </reaction>
</comment>
<comment type="similarity">
    <text evidence="3">In the C-terminal section; belongs to the NnrD/CARKD family.</text>
</comment>
<comment type="catalytic activity">
    <reaction evidence="13">
        <text>(6S)-NADHX + ADP = AMP + phosphate + NADH + H(+)</text>
        <dbReference type="Rhea" id="RHEA:32223"/>
        <dbReference type="ChEBI" id="CHEBI:15378"/>
        <dbReference type="ChEBI" id="CHEBI:43474"/>
        <dbReference type="ChEBI" id="CHEBI:57945"/>
        <dbReference type="ChEBI" id="CHEBI:64074"/>
        <dbReference type="ChEBI" id="CHEBI:456215"/>
        <dbReference type="ChEBI" id="CHEBI:456216"/>
        <dbReference type="EC" id="4.2.1.136"/>
    </reaction>
</comment>
<keyword evidence="18" id="KW-0418">Kinase</keyword>
<evidence type="ECO:0000256" key="4">
    <source>
        <dbReference type="ARBA" id="ARBA00013129"/>
    </source>
</evidence>
<dbReference type="GO" id="GO:0016301">
    <property type="term" value="F:kinase activity"/>
    <property type="evidence" value="ECO:0007669"/>
    <property type="project" value="UniProtKB-KW"/>
</dbReference>
<evidence type="ECO:0000256" key="15">
    <source>
        <dbReference type="SAM" id="MobiDB-lite"/>
    </source>
</evidence>
<keyword evidence="18" id="KW-0413">Isomerase</keyword>
<keyword evidence="9" id="KW-0520">NAD</keyword>
<evidence type="ECO:0000259" key="16">
    <source>
        <dbReference type="PROSITE" id="PS51383"/>
    </source>
</evidence>
<evidence type="ECO:0000256" key="8">
    <source>
        <dbReference type="ARBA" id="ARBA00022857"/>
    </source>
</evidence>
<evidence type="ECO:0000256" key="10">
    <source>
        <dbReference type="ARBA" id="ARBA00023239"/>
    </source>
</evidence>
<dbReference type="SUPFAM" id="SSF64153">
    <property type="entry name" value="YjeF N-terminal domain-like"/>
    <property type="match status" value="1"/>
</dbReference>
<dbReference type="Gene3D" id="3.40.1190.20">
    <property type="match status" value="1"/>
</dbReference>
<evidence type="ECO:0000256" key="13">
    <source>
        <dbReference type="ARBA" id="ARBA00048238"/>
    </source>
</evidence>
<evidence type="ECO:0000256" key="14">
    <source>
        <dbReference type="ARBA" id="ARBA00049209"/>
    </source>
</evidence>
<keyword evidence="18" id="KW-0808">Transferase</keyword>
<dbReference type="InterPro" id="IPR029056">
    <property type="entry name" value="Ribokinase-like"/>
</dbReference>
<evidence type="ECO:0000313" key="19">
    <source>
        <dbReference type="Proteomes" id="UP000029082"/>
    </source>
</evidence>
<dbReference type="PROSITE" id="PS51385">
    <property type="entry name" value="YJEF_N"/>
    <property type="match status" value="1"/>
</dbReference>
<dbReference type="InterPro" id="IPR004443">
    <property type="entry name" value="YjeF_N_dom"/>
</dbReference>
<keyword evidence="10 18" id="KW-0456">Lyase</keyword>
<dbReference type="InterPro" id="IPR017953">
    <property type="entry name" value="Carbohydrate_kinase_pred_CS"/>
</dbReference>
<dbReference type="PANTHER" id="PTHR12592:SF0">
    <property type="entry name" value="ATP-DEPENDENT (S)-NAD(P)H-HYDRATE DEHYDRATASE"/>
    <property type="match status" value="1"/>
</dbReference>
<dbReference type="EMBL" id="JGZE01000011">
    <property type="protein sequence ID" value="KFI76855.1"/>
    <property type="molecule type" value="Genomic_DNA"/>
</dbReference>
<dbReference type="RefSeq" id="WP_051917916.1">
    <property type="nucleotide sequence ID" value="NZ_JDUO01000003.1"/>
</dbReference>
<evidence type="ECO:0000256" key="5">
    <source>
        <dbReference type="ARBA" id="ARBA00018591"/>
    </source>
</evidence>
<feature type="domain" description="YjeF C-terminal" evidence="16">
    <location>
        <begin position="271"/>
        <end position="661"/>
    </location>
</feature>
<organism evidence="18 19">
    <name type="scientific">Bifidobacterium mongoliense DSM 21395</name>
    <dbReference type="NCBI Taxonomy" id="1437603"/>
    <lineage>
        <taxon>Bacteria</taxon>
        <taxon>Bacillati</taxon>
        <taxon>Actinomycetota</taxon>
        <taxon>Actinomycetes</taxon>
        <taxon>Bifidobacteriales</taxon>
        <taxon>Bifidobacteriaceae</taxon>
        <taxon>Bifidobacterium</taxon>
    </lineage>
</organism>
<evidence type="ECO:0000256" key="12">
    <source>
        <dbReference type="ARBA" id="ARBA00032624"/>
    </source>
</evidence>
<proteinExistence type="inferred from homology"/>
<accession>A0A087C0Q5</accession>
<keyword evidence="19" id="KW-1185">Reference proteome</keyword>
<name>A0A087C0Q5_9BIFI</name>
<evidence type="ECO:0000259" key="17">
    <source>
        <dbReference type="PROSITE" id="PS51385"/>
    </source>
</evidence>